<protein>
    <submittedName>
        <fullName evidence="1">Uncharacterized protein</fullName>
    </submittedName>
</protein>
<dbReference type="AlphaFoldDB" id="A0A6N2MEB1"/>
<sequence>MWDLVNLKGVCTRAVVHLPVLERIGASNCSLLVKLPPITTNNAEDIKEIRAKLEWAEEPETPQRSW</sequence>
<reference evidence="1" key="1">
    <citation type="submission" date="2019-03" db="EMBL/GenBank/DDBJ databases">
        <authorList>
            <person name="Mank J."/>
            <person name="Almeida P."/>
        </authorList>
    </citation>
    <scope>NUCLEOTIDE SEQUENCE</scope>
    <source>
        <strain evidence="1">78183</strain>
    </source>
</reference>
<gene>
    <name evidence="1" type="ORF">SVIM_LOCUS361627</name>
</gene>
<proteinExistence type="predicted"/>
<dbReference type="EMBL" id="CAADRP010001796">
    <property type="protein sequence ID" value="VFU52565.1"/>
    <property type="molecule type" value="Genomic_DNA"/>
</dbReference>
<accession>A0A6N2MEB1</accession>
<evidence type="ECO:0000313" key="1">
    <source>
        <dbReference type="EMBL" id="VFU52565.1"/>
    </source>
</evidence>
<name>A0A6N2MEB1_SALVM</name>
<organism evidence="1">
    <name type="scientific">Salix viminalis</name>
    <name type="common">Common osier</name>
    <name type="synonym">Basket willow</name>
    <dbReference type="NCBI Taxonomy" id="40686"/>
    <lineage>
        <taxon>Eukaryota</taxon>
        <taxon>Viridiplantae</taxon>
        <taxon>Streptophyta</taxon>
        <taxon>Embryophyta</taxon>
        <taxon>Tracheophyta</taxon>
        <taxon>Spermatophyta</taxon>
        <taxon>Magnoliopsida</taxon>
        <taxon>eudicotyledons</taxon>
        <taxon>Gunneridae</taxon>
        <taxon>Pentapetalae</taxon>
        <taxon>rosids</taxon>
        <taxon>fabids</taxon>
        <taxon>Malpighiales</taxon>
        <taxon>Salicaceae</taxon>
        <taxon>Saliceae</taxon>
        <taxon>Salix</taxon>
    </lineage>
</organism>